<dbReference type="InterPro" id="IPR003871">
    <property type="entry name" value="RFA1B/D_OB_1st"/>
</dbReference>
<name>A0A9P1EN30_CUSEU</name>
<dbReference type="Pfam" id="PF02721">
    <property type="entry name" value="DUF223"/>
    <property type="match status" value="1"/>
</dbReference>
<protein>
    <recommendedName>
        <fullName evidence="1">Replication protein A 70 kDa DNA-binding subunit B/D first OB fold domain-containing protein</fullName>
    </recommendedName>
</protein>
<dbReference type="OrthoDB" id="1304365at2759"/>
<gene>
    <name evidence="2" type="ORF">CEURO_LOCUS22208</name>
</gene>
<dbReference type="Gene3D" id="2.40.50.140">
    <property type="entry name" value="Nucleic acid-binding proteins"/>
    <property type="match status" value="1"/>
</dbReference>
<evidence type="ECO:0000313" key="2">
    <source>
        <dbReference type="EMBL" id="CAH9119135.1"/>
    </source>
</evidence>
<accession>A0A9P1EN30</accession>
<evidence type="ECO:0000313" key="3">
    <source>
        <dbReference type="Proteomes" id="UP001152484"/>
    </source>
</evidence>
<dbReference type="PANTHER" id="PTHR47165:SF4">
    <property type="entry name" value="OS03G0429900 PROTEIN"/>
    <property type="match status" value="1"/>
</dbReference>
<dbReference type="SUPFAM" id="SSF50249">
    <property type="entry name" value="Nucleic acid-binding proteins"/>
    <property type="match status" value="1"/>
</dbReference>
<dbReference type="EMBL" id="CAMAPE010000078">
    <property type="protein sequence ID" value="CAH9119135.1"/>
    <property type="molecule type" value="Genomic_DNA"/>
</dbReference>
<evidence type="ECO:0000259" key="1">
    <source>
        <dbReference type="Pfam" id="PF02721"/>
    </source>
</evidence>
<proteinExistence type="predicted"/>
<dbReference type="PANTHER" id="PTHR47165">
    <property type="entry name" value="OS03G0429900 PROTEIN"/>
    <property type="match status" value="1"/>
</dbReference>
<dbReference type="AlphaFoldDB" id="A0A9P1EN30"/>
<comment type="caution">
    <text evidence="2">The sequence shown here is derived from an EMBL/GenBank/DDBJ whole genome shotgun (WGS) entry which is preliminary data.</text>
</comment>
<reference evidence="2" key="1">
    <citation type="submission" date="2022-07" db="EMBL/GenBank/DDBJ databases">
        <authorList>
            <person name="Macas J."/>
            <person name="Novak P."/>
            <person name="Neumann P."/>
        </authorList>
    </citation>
    <scope>NUCLEOTIDE SEQUENCE</scope>
</reference>
<dbReference type="Proteomes" id="UP001152484">
    <property type="component" value="Unassembled WGS sequence"/>
</dbReference>
<sequence>MPPVKKILSDVTLQLQRHEAFLLRVVRKWMVPYDDAQRGNKSMELVLVDEKEVRIQASISRTEIQLFESQLEEGGLYAMCNFTVKANNGKWRPASHPFRLQFHEGTKVKCQELKDHKDFPLHIYNFTSFNDIHNCPDGKSTTDLIGKSLVI</sequence>
<organism evidence="2 3">
    <name type="scientific">Cuscuta europaea</name>
    <name type="common">European dodder</name>
    <dbReference type="NCBI Taxonomy" id="41803"/>
    <lineage>
        <taxon>Eukaryota</taxon>
        <taxon>Viridiplantae</taxon>
        <taxon>Streptophyta</taxon>
        <taxon>Embryophyta</taxon>
        <taxon>Tracheophyta</taxon>
        <taxon>Spermatophyta</taxon>
        <taxon>Magnoliopsida</taxon>
        <taxon>eudicotyledons</taxon>
        <taxon>Gunneridae</taxon>
        <taxon>Pentapetalae</taxon>
        <taxon>asterids</taxon>
        <taxon>lamiids</taxon>
        <taxon>Solanales</taxon>
        <taxon>Convolvulaceae</taxon>
        <taxon>Cuscuteae</taxon>
        <taxon>Cuscuta</taxon>
        <taxon>Cuscuta subgen. Cuscuta</taxon>
    </lineage>
</organism>
<keyword evidence="3" id="KW-1185">Reference proteome</keyword>
<dbReference type="CDD" id="cd04480">
    <property type="entry name" value="RPA1_DBD_A_like"/>
    <property type="match status" value="1"/>
</dbReference>
<feature type="domain" description="Replication protein A 70 kDa DNA-binding subunit B/D first OB fold" evidence="1">
    <location>
        <begin position="23"/>
        <end position="109"/>
    </location>
</feature>
<dbReference type="InterPro" id="IPR012340">
    <property type="entry name" value="NA-bd_OB-fold"/>
</dbReference>